<evidence type="ECO:0000256" key="8">
    <source>
        <dbReference type="ARBA" id="ARBA00022741"/>
    </source>
</evidence>
<evidence type="ECO:0000256" key="17">
    <source>
        <dbReference type="RuleBase" id="RU362081"/>
    </source>
</evidence>
<keyword evidence="7 17" id="KW-0479">Metal-binding</keyword>
<feature type="transmembrane region" description="Helical" evidence="17">
    <location>
        <begin position="169"/>
        <end position="187"/>
    </location>
</feature>
<evidence type="ECO:0000256" key="13">
    <source>
        <dbReference type="ARBA" id="ARBA00023008"/>
    </source>
</evidence>
<dbReference type="NCBIfam" id="TIGR01525">
    <property type="entry name" value="ATPase-IB_hvy"/>
    <property type="match status" value="1"/>
</dbReference>
<dbReference type="SFLD" id="SFLDG00002">
    <property type="entry name" value="C1.7:_P-type_atpase_like"/>
    <property type="match status" value="1"/>
</dbReference>
<dbReference type="InterPro" id="IPR023214">
    <property type="entry name" value="HAD_sf"/>
</dbReference>
<dbReference type="Proteomes" id="UP001596989">
    <property type="component" value="Unassembled WGS sequence"/>
</dbReference>
<keyword evidence="14" id="KW-0406">Ion transport</keyword>
<dbReference type="InterPro" id="IPR001757">
    <property type="entry name" value="P_typ_ATPase"/>
</dbReference>
<dbReference type="NCBIfam" id="TIGR01494">
    <property type="entry name" value="ATPase_P-type"/>
    <property type="match status" value="1"/>
</dbReference>
<dbReference type="PANTHER" id="PTHR43520:SF8">
    <property type="entry name" value="P-TYPE CU(+) TRANSPORTER"/>
    <property type="match status" value="1"/>
</dbReference>
<accession>A0ABW3HQ53</accession>
<dbReference type="RefSeq" id="WP_377563745.1">
    <property type="nucleotide sequence ID" value="NZ_JBHTJZ010000009.1"/>
</dbReference>
<keyword evidence="9" id="KW-0187">Copper transport</keyword>
<evidence type="ECO:0000259" key="18">
    <source>
        <dbReference type="PROSITE" id="PS50846"/>
    </source>
</evidence>
<dbReference type="Gene3D" id="3.30.70.100">
    <property type="match status" value="1"/>
</dbReference>
<dbReference type="Pfam" id="PF00702">
    <property type="entry name" value="Hydrolase"/>
    <property type="match status" value="1"/>
</dbReference>
<dbReference type="InterPro" id="IPR023298">
    <property type="entry name" value="ATPase_P-typ_TM_dom_sf"/>
</dbReference>
<dbReference type="SUPFAM" id="SSF56784">
    <property type="entry name" value="HAD-like"/>
    <property type="match status" value="1"/>
</dbReference>
<evidence type="ECO:0000313" key="20">
    <source>
        <dbReference type="Proteomes" id="UP001596989"/>
    </source>
</evidence>
<gene>
    <name evidence="19" type="ORF">ACFQ2I_09275</name>
</gene>
<feature type="transmembrane region" description="Helical" evidence="17">
    <location>
        <begin position="193"/>
        <end position="212"/>
    </location>
</feature>
<dbReference type="SUPFAM" id="SSF55008">
    <property type="entry name" value="HMA, heavy metal-associated domain"/>
    <property type="match status" value="1"/>
</dbReference>
<feature type="domain" description="HMA" evidence="18">
    <location>
        <begin position="13"/>
        <end position="79"/>
    </location>
</feature>
<dbReference type="Gene3D" id="3.40.1110.10">
    <property type="entry name" value="Calcium-transporting ATPase, cytoplasmic domain N"/>
    <property type="match status" value="1"/>
</dbReference>
<evidence type="ECO:0000313" key="19">
    <source>
        <dbReference type="EMBL" id="MFD0959584.1"/>
    </source>
</evidence>
<dbReference type="InterPro" id="IPR027256">
    <property type="entry name" value="P-typ_ATPase_IB"/>
</dbReference>
<proteinExistence type="inferred from homology"/>
<dbReference type="SUPFAM" id="SSF81653">
    <property type="entry name" value="Calcium ATPase, transduction domain A"/>
    <property type="match status" value="1"/>
</dbReference>
<dbReference type="Pfam" id="PF00122">
    <property type="entry name" value="E1-E2_ATPase"/>
    <property type="match status" value="1"/>
</dbReference>
<evidence type="ECO:0000256" key="3">
    <source>
        <dbReference type="ARBA" id="ARBA00012517"/>
    </source>
</evidence>
<dbReference type="PRINTS" id="PR00119">
    <property type="entry name" value="CATATPASE"/>
</dbReference>
<dbReference type="InterPro" id="IPR044492">
    <property type="entry name" value="P_typ_ATPase_HD_dom"/>
</dbReference>
<evidence type="ECO:0000256" key="1">
    <source>
        <dbReference type="ARBA" id="ARBA00004127"/>
    </source>
</evidence>
<dbReference type="EC" id="7.2.2.8" evidence="3"/>
<comment type="catalytic activity">
    <reaction evidence="16">
        <text>Cu(+)(in) + ATP + H2O = Cu(+)(out) + ADP + phosphate + H(+)</text>
        <dbReference type="Rhea" id="RHEA:25792"/>
        <dbReference type="ChEBI" id="CHEBI:15377"/>
        <dbReference type="ChEBI" id="CHEBI:15378"/>
        <dbReference type="ChEBI" id="CHEBI:30616"/>
        <dbReference type="ChEBI" id="CHEBI:43474"/>
        <dbReference type="ChEBI" id="CHEBI:49552"/>
        <dbReference type="ChEBI" id="CHEBI:456216"/>
        <dbReference type="EC" id="7.2.2.8"/>
    </reaction>
</comment>
<evidence type="ECO:0000256" key="15">
    <source>
        <dbReference type="ARBA" id="ARBA00023136"/>
    </source>
</evidence>
<dbReference type="NCBIfam" id="TIGR01511">
    <property type="entry name" value="ATPase-IB1_Cu"/>
    <property type="match status" value="1"/>
</dbReference>
<comment type="subcellular location">
    <subcellularLocation>
        <location evidence="17">Cell membrane</location>
    </subcellularLocation>
    <subcellularLocation>
        <location evidence="1">Endomembrane system</location>
        <topology evidence="1">Multi-pass membrane protein</topology>
    </subcellularLocation>
</comment>
<keyword evidence="13" id="KW-0186">Copper</keyword>
<dbReference type="PROSITE" id="PS50846">
    <property type="entry name" value="HMA_2"/>
    <property type="match status" value="1"/>
</dbReference>
<dbReference type="PROSITE" id="PS01047">
    <property type="entry name" value="HMA_1"/>
    <property type="match status" value="1"/>
</dbReference>
<dbReference type="InterPro" id="IPR036163">
    <property type="entry name" value="HMA_dom_sf"/>
</dbReference>
<keyword evidence="4" id="KW-0813">Transport</keyword>
<dbReference type="PRINTS" id="PR00943">
    <property type="entry name" value="CUATPASE"/>
</dbReference>
<keyword evidence="12 17" id="KW-1133">Transmembrane helix</keyword>
<dbReference type="SFLD" id="SFLDS00003">
    <property type="entry name" value="Haloacid_Dehalogenase"/>
    <property type="match status" value="1"/>
</dbReference>
<evidence type="ECO:0000256" key="6">
    <source>
        <dbReference type="ARBA" id="ARBA00022692"/>
    </source>
</evidence>
<keyword evidence="5" id="KW-0597">Phosphoprotein</keyword>
<keyword evidence="15 17" id="KW-0472">Membrane</keyword>
<sequence length="747" mass="79741">MTVDSNIIMGEIAELEFQLQGMHCTACASRVEKSLSRMDGVSEVAVSFPLRTAWAQVETDKVSLQAMKDAIARLGFTATMNQSPYTSLQRERKLMLMRLLPAILLSLPLLAGMVHHMAGLSRLAAMLPSWIADPYVQLTLATVIQLGIGLPFYIGAYHAIKQRSANMDVLVVIGTSAAYLYSHYAVLHSLGGPYYFETSAVVITAVLLGKYLETTASLRSQVQSDGFGSLQSSYATVERAGEKNRIRTEYVRTGDTVWVGDKEMIPVDGTVLQGDALVNESMLTGESRAVHKSPGDCLWAGTTLDSGRLKIRTTSAGHATLLNRIREQVMEGQRSKSTLQGQVDAVAGWFVPMMLGFSAITFLLWGLLLQPGEWSHAMMCAIAVMLAACPCALGLAAPISLVIASGRLAKSGIIVKDAVAIERLAGIDTIVFDKTGTLTEGRPSVSALDACEEGSMSVLRIAAAVEAKSEHPLAVAIREAAMKKGIVIPEAESLTYRPGYGAEGMLQGERIALGNMRLLKEKGSKLGKEAQLSAQLLESSGATVLYSIRGEECIGIIGFSDSIRAEAPRVVEALKKLSVRPVMATGDNIAPAEAIAANAGIVEVRASMLPEHKQRLIEQLRREGAKIAMVGDGWNDAPALAAADVGIAMGSGTEGALGAGHVTLMFSRLQSIPEAIAISRRTLGNIRQNLLFAFTYNVLIIPFAAIGWLAPWMAGTAMALSSVSVVANALLLGRRLHVDSYEAAGCR</sequence>
<dbReference type="InterPro" id="IPR059000">
    <property type="entry name" value="ATPase_P-type_domA"/>
</dbReference>
<evidence type="ECO:0000256" key="11">
    <source>
        <dbReference type="ARBA" id="ARBA00022967"/>
    </source>
</evidence>
<keyword evidence="6 17" id="KW-0812">Transmembrane</keyword>
<comment type="similarity">
    <text evidence="2 17">Belongs to the cation transport ATPase (P-type) (TC 3.A.3) family. Type IB subfamily.</text>
</comment>
<keyword evidence="17" id="KW-1003">Cell membrane</keyword>
<dbReference type="Pfam" id="PF00403">
    <property type="entry name" value="HMA"/>
    <property type="match status" value="1"/>
</dbReference>
<dbReference type="InterPro" id="IPR006121">
    <property type="entry name" value="HMA_dom"/>
</dbReference>
<evidence type="ECO:0000256" key="9">
    <source>
        <dbReference type="ARBA" id="ARBA00022796"/>
    </source>
</evidence>
<organism evidence="19 20">
    <name type="scientific">Paenibacillus chungangensis</name>
    <dbReference type="NCBI Taxonomy" id="696535"/>
    <lineage>
        <taxon>Bacteria</taxon>
        <taxon>Bacillati</taxon>
        <taxon>Bacillota</taxon>
        <taxon>Bacilli</taxon>
        <taxon>Bacillales</taxon>
        <taxon>Paenibacillaceae</taxon>
        <taxon>Paenibacillus</taxon>
    </lineage>
</organism>
<feature type="transmembrane region" description="Helical" evidence="17">
    <location>
        <begin position="138"/>
        <end position="157"/>
    </location>
</feature>
<reference evidence="20" key="1">
    <citation type="journal article" date="2019" name="Int. J. Syst. Evol. Microbiol.">
        <title>The Global Catalogue of Microorganisms (GCM) 10K type strain sequencing project: providing services to taxonomists for standard genome sequencing and annotation.</title>
        <authorList>
            <consortium name="The Broad Institute Genomics Platform"/>
            <consortium name="The Broad Institute Genome Sequencing Center for Infectious Disease"/>
            <person name="Wu L."/>
            <person name="Ma J."/>
        </authorList>
    </citation>
    <scope>NUCLEOTIDE SEQUENCE [LARGE SCALE GENOMIC DNA]</scope>
    <source>
        <strain evidence="20">CCUG 59129</strain>
    </source>
</reference>
<dbReference type="SFLD" id="SFLDF00027">
    <property type="entry name" value="p-type_atpase"/>
    <property type="match status" value="1"/>
</dbReference>
<keyword evidence="20" id="KW-1185">Reference proteome</keyword>
<evidence type="ECO:0000256" key="14">
    <source>
        <dbReference type="ARBA" id="ARBA00023065"/>
    </source>
</evidence>
<dbReference type="InterPro" id="IPR017969">
    <property type="entry name" value="Heavy-metal-associated_CS"/>
</dbReference>
<evidence type="ECO:0000256" key="12">
    <source>
        <dbReference type="ARBA" id="ARBA00022989"/>
    </source>
</evidence>
<dbReference type="Gene3D" id="2.70.150.10">
    <property type="entry name" value="Calcium-transporting ATPase, cytoplasmic transduction domain A"/>
    <property type="match status" value="1"/>
</dbReference>
<keyword evidence="10 17" id="KW-0067">ATP-binding</keyword>
<dbReference type="SUPFAM" id="SSF81665">
    <property type="entry name" value="Calcium ATPase, transmembrane domain M"/>
    <property type="match status" value="1"/>
</dbReference>
<feature type="transmembrane region" description="Helical" evidence="17">
    <location>
        <begin position="374"/>
        <end position="404"/>
    </location>
</feature>
<protein>
    <recommendedName>
        <fullName evidence="3">P-type Cu(+) transporter</fullName>
        <ecNumber evidence="3">7.2.2.8</ecNumber>
    </recommendedName>
</protein>
<name>A0ABW3HQ53_9BACL</name>
<evidence type="ECO:0000256" key="2">
    <source>
        <dbReference type="ARBA" id="ARBA00006024"/>
    </source>
</evidence>
<evidence type="ECO:0000256" key="7">
    <source>
        <dbReference type="ARBA" id="ARBA00022723"/>
    </source>
</evidence>
<evidence type="ECO:0000256" key="4">
    <source>
        <dbReference type="ARBA" id="ARBA00022448"/>
    </source>
</evidence>
<dbReference type="EMBL" id="JBHTJZ010000009">
    <property type="protein sequence ID" value="MFD0959584.1"/>
    <property type="molecule type" value="Genomic_DNA"/>
</dbReference>
<dbReference type="CDD" id="cd00371">
    <property type="entry name" value="HMA"/>
    <property type="match status" value="1"/>
</dbReference>
<evidence type="ECO:0000256" key="5">
    <source>
        <dbReference type="ARBA" id="ARBA00022553"/>
    </source>
</evidence>
<dbReference type="InterPro" id="IPR008250">
    <property type="entry name" value="ATPase_P-typ_transduc_dom_A_sf"/>
</dbReference>
<feature type="transmembrane region" description="Helical" evidence="17">
    <location>
        <begin position="346"/>
        <end position="368"/>
    </location>
</feature>
<dbReference type="Gene3D" id="3.40.50.1000">
    <property type="entry name" value="HAD superfamily/HAD-like"/>
    <property type="match status" value="1"/>
</dbReference>
<keyword evidence="8 17" id="KW-0547">Nucleotide-binding</keyword>
<evidence type="ECO:0000256" key="10">
    <source>
        <dbReference type="ARBA" id="ARBA00022840"/>
    </source>
</evidence>
<feature type="transmembrane region" description="Helical" evidence="17">
    <location>
        <begin position="690"/>
        <end position="710"/>
    </location>
</feature>
<feature type="transmembrane region" description="Helical" evidence="17">
    <location>
        <begin position="99"/>
        <end position="118"/>
    </location>
</feature>
<dbReference type="PROSITE" id="PS00154">
    <property type="entry name" value="ATPASE_E1_E2"/>
    <property type="match status" value="1"/>
</dbReference>
<comment type="caution">
    <text evidence="19">The sequence shown here is derived from an EMBL/GenBank/DDBJ whole genome shotgun (WGS) entry which is preliminary data.</text>
</comment>
<dbReference type="PANTHER" id="PTHR43520">
    <property type="entry name" value="ATP7, ISOFORM B"/>
    <property type="match status" value="1"/>
</dbReference>
<dbReference type="InterPro" id="IPR023299">
    <property type="entry name" value="ATPase_P-typ_cyto_dom_N"/>
</dbReference>
<evidence type="ECO:0000256" key="16">
    <source>
        <dbReference type="ARBA" id="ARBA00049289"/>
    </source>
</evidence>
<keyword evidence="11" id="KW-1278">Translocase</keyword>
<dbReference type="InterPro" id="IPR018303">
    <property type="entry name" value="ATPase_P-typ_P_site"/>
</dbReference>
<dbReference type="InterPro" id="IPR036412">
    <property type="entry name" value="HAD-like_sf"/>
</dbReference>